<reference evidence="2" key="2">
    <citation type="submission" date="2017-12" db="EMBL/GenBank/DDBJ databases">
        <title>Genome sequence of the Bar-tailed Godwit (Limosa lapponica baueri).</title>
        <authorList>
            <person name="Lima N.C.B."/>
            <person name="Parody-Merino A.M."/>
            <person name="Battley P.F."/>
            <person name="Fidler A.E."/>
            <person name="Prosdocimi F."/>
        </authorList>
    </citation>
    <scope>NUCLEOTIDE SEQUENCE [LARGE SCALE GENOMIC DNA]</scope>
</reference>
<dbReference type="Proteomes" id="UP000233556">
    <property type="component" value="Unassembled WGS sequence"/>
</dbReference>
<sequence length="100" mass="11420">MLRELGDVIARPPSTIFAQLRWLGEVPDDWRKENITLIFKTGKKEEPGNYKLVSLALIPGRRDFKLVNSHSYTVKIKTLNSCLYICGSVNKDQRNSPWSG</sequence>
<dbReference type="AlphaFoldDB" id="A0A2I0TP92"/>
<name>A0A2I0TP92_LIMLA</name>
<organism evidence="1 2">
    <name type="scientific">Limosa lapponica baueri</name>
    <dbReference type="NCBI Taxonomy" id="1758121"/>
    <lineage>
        <taxon>Eukaryota</taxon>
        <taxon>Metazoa</taxon>
        <taxon>Chordata</taxon>
        <taxon>Craniata</taxon>
        <taxon>Vertebrata</taxon>
        <taxon>Euteleostomi</taxon>
        <taxon>Archelosauria</taxon>
        <taxon>Archosauria</taxon>
        <taxon>Dinosauria</taxon>
        <taxon>Saurischia</taxon>
        <taxon>Theropoda</taxon>
        <taxon>Coelurosauria</taxon>
        <taxon>Aves</taxon>
        <taxon>Neognathae</taxon>
        <taxon>Neoaves</taxon>
        <taxon>Charadriiformes</taxon>
        <taxon>Scolopacidae</taxon>
        <taxon>Limosa</taxon>
    </lineage>
</organism>
<evidence type="ECO:0000313" key="2">
    <source>
        <dbReference type="Proteomes" id="UP000233556"/>
    </source>
</evidence>
<gene>
    <name evidence="1" type="ORF">llap_14054</name>
</gene>
<keyword evidence="2" id="KW-1185">Reference proteome</keyword>
<reference evidence="2" key="1">
    <citation type="submission" date="2017-11" db="EMBL/GenBank/DDBJ databases">
        <authorList>
            <person name="Lima N.C."/>
            <person name="Parody-Merino A.M."/>
            <person name="Battley P.F."/>
            <person name="Fidler A.E."/>
            <person name="Prosdocimi F."/>
        </authorList>
    </citation>
    <scope>NUCLEOTIDE SEQUENCE [LARGE SCALE GENOMIC DNA]</scope>
</reference>
<dbReference type="EMBL" id="KZ508131">
    <property type="protein sequence ID" value="PKU35641.1"/>
    <property type="molecule type" value="Genomic_DNA"/>
</dbReference>
<protein>
    <submittedName>
        <fullName evidence="1">Uncharacterized protein</fullName>
    </submittedName>
</protein>
<evidence type="ECO:0000313" key="1">
    <source>
        <dbReference type="EMBL" id="PKU35641.1"/>
    </source>
</evidence>
<accession>A0A2I0TP92</accession>
<dbReference type="OrthoDB" id="416454at2759"/>
<proteinExistence type="predicted"/>